<dbReference type="AlphaFoldDB" id="A0A645CY97"/>
<dbReference type="EMBL" id="VSSQ01031302">
    <property type="protein sequence ID" value="MPM82136.1"/>
    <property type="molecule type" value="Genomic_DNA"/>
</dbReference>
<reference evidence="1" key="1">
    <citation type="submission" date="2019-08" db="EMBL/GenBank/DDBJ databases">
        <authorList>
            <person name="Kucharzyk K."/>
            <person name="Murdoch R.W."/>
            <person name="Higgins S."/>
            <person name="Loffler F."/>
        </authorList>
    </citation>
    <scope>NUCLEOTIDE SEQUENCE</scope>
</reference>
<sequence>MPIAQSEFIVLLAKLIQPREIDQGIDHRTRFHLVGGIHIPRTEIEDRISARVERSSALKRHSDVQFITRRFAGIQIEEVNVAIHGCEDDLDQVGFLLGPVIHVHQLLDVIRPLYNQRLANPSAARPCIGRFPADIAARQFAGINRPCLGEFLAADRRGSKRSIVAVVVTAERDDARRVGIGHVGQKLNRIDPLIAVDLGSVDLDCRGQSIDARLRAVYRMRNIIWRRRRRRRRRGGRRRGRRRRRFKDLGKQTWLLACFGTLRRAV</sequence>
<organism evidence="1">
    <name type="scientific">bioreactor metagenome</name>
    <dbReference type="NCBI Taxonomy" id="1076179"/>
    <lineage>
        <taxon>unclassified sequences</taxon>
        <taxon>metagenomes</taxon>
        <taxon>ecological metagenomes</taxon>
    </lineage>
</organism>
<comment type="caution">
    <text evidence="1">The sequence shown here is derived from an EMBL/GenBank/DDBJ whole genome shotgun (WGS) entry which is preliminary data.</text>
</comment>
<name>A0A645CY97_9ZZZZ</name>
<gene>
    <name evidence="1" type="ORF">SDC9_129195</name>
</gene>
<protein>
    <submittedName>
        <fullName evidence="1">Uncharacterized protein</fullName>
    </submittedName>
</protein>
<accession>A0A645CY97</accession>
<evidence type="ECO:0000313" key="1">
    <source>
        <dbReference type="EMBL" id="MPM82136.1"/>
    </source>
</evidence>
<proteinExistence type="predicted"/>